<dbReference type="PANTHER" id="PTHR34490:SF1">
    <property type="entry name" value="GALAXIN-LIKE"/>
    <property type="match status" value="1"/>
</dbReference>
<gene>
    <name evidence="3" type="ORF">CAPTEDRAFT_222216</name>
</gene>
<dbReference type="PANTHER" id="PTHR34490">
    <property type="entry name" value="PROTEIN CBG12054-RELATED"/>
    <property type="match status" value="1"/>
</dbReference>
<dbReference type="HOGENOM" id="CLU_1327494_0_0_1"/>
<dbReference type="InterPro" id="IPR055284">
    <property type="entry name" value="Galaxin-like"/>
</dbReference>
<keyword evidence="1" id="KW-0732">Signal</keyword>
<feature type="domain" description="Galaxin-like repeats" evidence="2">
    <location>
        <begin position="25"/>
        <end position="146"/>
    </location>
</feature>
<evidence type="ECO:0000256" key="1">
    <source>
        <dbReference type="SAM" id="SignalP"/>
    </source>
</evidence>
<evidence type="ECO:0000259" key="2">
    <source>
        <dbReference type="Pfam" id="PF24748"/>
    </source>
</evidence>
<sequence length="207" mass="22813">MMKSAVFAVVAVLSIALVFADECGEYDPQVYICCNAVLNLKPETASCCDTKAFNRETHMCCNSVINPRPSGTPACCQSMAHDSELYVCCFGTSNPRPSDNVQCCGPLAIDVYTQVCCEGVPNDRYPNTKCCATVSYDADYYKCCSGSNAIVPINDVCPPYNILEKFVKKAPKVKAPKAKANDVKKGHYGNEEIVRDPVKLWKWRHNQ</sequence>
<evidence type="ECO:0000313" key="4">
    <source>
        <dbReference type="EnsemblMetazoa" id="CapteP222216"/>
    </source>
</evidence>
<evidence type="ECO:0000313" key="5">
    <source>
        <dbReference type="Proteomes" id="UP000014760"/>
    </source>
</evidence>
<feature type="chain" id="PRO_5008789016" description="Galaxin-like repeats domain-containing protein" evidence="1">
    <location>
        <begin position="21"/>
        <end position="207"/>
    </location>
</feature>
<dbReference type="EMBL" id="AMQN01017298">
    <property type="status" value="NOT_ANNOTATED_CDS"/>
    <property type="molecule type" value="Genomic_DNA"/>
</dbReference>
<proteinExistence type="predicted"/>
<dbReference type="Proteomes" id="UP000014760">
    <property type="component" value="Unassembled WGS sequence"/>
</dbReference>
<evidence type="ECO:0000313" key="3">
    <source>
        <dbReference type="EMBL" id="ELU16744.1"/>
    </source>
</evidence>
<reference evidence="4" key="3">
    <citation type="submission" date="2015-06" db="UniProtKB">
        <authorList>
            <consortium name="EnsemblMetazoa"/>
        </authorList>
    </citation>
    <scope>IDENTIFICATION</scope>
</reference>
<organism evidence="3">
    <name type="scientific">Capitella teleta</name>
    <name type="common">Polychaete worm</name>
    <dbReference type="NCBI Taxonomy" id="283909"/>
    <lineage>
        <taxon>Eukaryota</taxon>
        <taxon>Metazoa</taxon>
        <taxon>Spiralia</taxon>
        <taxon>Lophotrochozoa</taxon>
        <taxon>Annelida</taxon>
        <taxon>Polychaeta</taxon>
        <taxon>Sedentaria</taxon>
        <taxon>Scolecida</taxon>
        <taxon>Capitellidae</taxon>
        <taxon>Capitella</taxon>
    </lineage>
</organism>
<dbReference type="OMA" id="RETHTCC"/>
<dbReference type="Pfam" id="PF24748">
    <property type="entry name" value="Galaxin_repeat"/>
    <property type="match status" value="1"/>
</dbReference>
<keyword evidence="5" id="KW-1185">Reference proteome</keyword>
<dbReference type="AlphaFoldDB" id="R7VDP8"/>
<reference evidence="5" key="1">
    <citation type="submission" date="2012-12" db="EMBL/GenBank/DDBJ databases">
        <authorList>
            <person name="Hellsten U."/>
            <person name="Grimwood J."/>
            <person name="Chapman J.A."/>
            <person name="Shapiro H."/>
            <person name="Aerts A."/>
            <person name="Otillar R.P."/>
            <person name="Terry A.Y."/>
            <person name="Boore J.L."/>
            <person name="Simakov O."/>
            <person name="Marletaz F."/>
            <person name="Cho S.-J."/>
            <person name="Edsinger-Gonzales E."/>
            <person name="Havlak P."/>
            <person name="Kuo D.-H."/>
            <person name="Larsson T."/>
            <person name="Lv J."/>
            <person name="Arendt D."/>
            <person name="Savage R."/>
            <person name="Osoegawa K."/>
            <person name="de Jong P."/>
            <person name="Lindberg D.R."/>
            <person name="Seaver E.C."/>
            <person name="Weisblat D.A."/>
            <person name="Putnam N.H."/>
            <person name="Grigoriev I.V."/>
            <person name="Rokhsar D.S."/>
        </authorList>
    </citation>
    <scope>NUCLEOTIDE SEQUENCE</scope>
    <source>
        <strain evidence="5">I ESC-2004</strain>
    </source>
</reference>
<dbReference type="OrthoDB" id="6103064at2759"/>
<dbReference type="InterPro" id="IPR056601">
    <property type="entry name" value="Galaxin_dom"/>
</dbReference>
<dbReference type="EnsemblMetazoa" id="CapteT222216">
    <property type="protein sequence ID" value="CapteP222216"/>
    <property type="gene ID" value="CapteG222216"/>
</dbReference>
<reference evidence="3 5" key="2">
    <citation type="journal article" date="2013" name="Nature">
        <title>Insights into bilaterian evolution from three spiralian genomes.</title>
        <authorList>
            <person name="Simakov O."/>
            <person name="Marletaz F."/>
            <person name="Cho S.J."/>
            <person name="Edsinger-Gonzales E."/>
            <person name="Havlak P."/>
            <person name="Hellsten U."/>
            <person name="Kuo D.H."/>
            <person name="Larsson T."/>
            <person name="Lv J."/>
            <person name="Arendt D."/>
            <person name="Savage R."/>
            <person name="Osoegawa K."/>
            <person name="de Jong P."/>
            <person name="Grimwood J."/>
            <person name="Chapman J.A."/>
            <person name="Shapiro H."/>
            <person name="Aerts A."/>
            <person name="Otillar R.P."/>
            <person name="Terry A.Y."/>
            <person name="Boore J.L."/>
            <person name="Grigoriev I.V."/>
            <person name="Lindberg D.R."/>
            <person name="Seaver E.C."/>
            <person name="Weisblat D.A."/>
            <person name="Putnam N.H."/>
            <person name="Rokhsar D.S."/>
        </authorList>
    </citation>
    <scope>NUCLEOTIDE SEQUENCE</scope>
    <source>
        <strain evidence="3 5">I ESC-2004</strain>
    </source>
</reference>
<accession>R7VDP8</accession>
<protein>
    <recommendedName>
        <fullName evidence="2">Galaxin-like repeats domain-containing protein</fullName>
    </recommendedName>
</protein>
<name>R7VDP8_CAPTE</name>
<feature type="signal peptide" evidence="1">
    <location>
        <begin position="1"/>
        <end position="20"/>
    </location>
</feature>
<dbReference type="EMBL" id="KB292961">
    <property type="protein sequence ID" value="ELU16744.1"/>
    <property type="molecule type" value="Genomic_DNA"/>
</dbReference>